<name>A0AB39USM8_9GAMM</name>
<dbReference type="SUPFAM" id="SSF53850">
    <property type="entry name" value="Periplasmic binding protein-like II"/>
    <property type="match status" value="1"/>
</dbReference>
<feature type="signal peptide" evidence="1">
    <location>
        <begin position="1"/>
        <end position="28"/>
    </location>
</feature>
<dbReference type="RefSeq" id="WP_369600077.1">
    <property type="nucleotide sequence ID" value="NZ_CP154858.1"/>
</dbReference>
<dbReference type="KEGG" id="tcd:AAIA72_09455"/>
<organism evidence="2">
    <name type="scientific">Thermohahella caldifontis</name>
    <dbReference type="NCBI Taxonomy" id="3142973"/>
    <lineage>
        <taxon>Bacteria</taxon>
        <taxon>Pseudomonadati</taxon>
        <taxon>Pseudomonadota</taxon>
        <taxon>Gammaproteobacteria</taxon>
        <taxon>Oceanospirillales</taxon>
        <taxon>Hahellaceae</taxon>
        <taxon>Thermohahella</taxon>
    </lineage>
</organism>
<gene>
    <name evidence="2" type="ORF">AAIA72_09455</name>
</gene>
<sequence length="262" mass="30077">MATARIIRFVLRSCMAAMFCLLVVSARAEEVTVRLGYSEIPAPPWQIGHDQSPPGIAFEVIREVRARLGIRFEFIRYPNKRVLWALGKNELEGAFMYSYEPERTRQGVYPERNGLPDPSRRLATLSYYLYRMKGEPVIWDGKTVRGGNIVIGANEGYSIAEDLRQLGLKVFEARGTEKGFRMLQLGRISAMAHQDCVADPWLAAHDPEGKIEKLEPPLRTKHYYLIFSHAFMEKHRDLAMKIWDEIAVVRDAVMAKAMKRYQ</sequence>
<reference evidence="2" key="1">
    <citation type="submission" date="2024-05" db="EMBL/GenBank/DDBJ databases">
        <title>Genome sequencing of novel strain.</title>
        <authorList>
            <person name="Ganbat D."/>
            <person name="Ganbat S."/>
            <person name="Lee S.-J."/>
        </authorList>
    </citation>
    <scope>NUCLEOTIDE SEQUENCE</scope>
    <source>
        <strain evidence="2">SMD15-11</strain>
    </source>
</reference>
<dbReference type="EMBL" id="CP154858">
    <property type="protein sequence ID" value="XDT71038.1"/>
    <property type="molecule type" value="Genomic_DNA"/>
</dbReference>
<accession>A0AB39USM8</accession>
<evidence type="ECO:0000256" key="1">
    <source>
        <dbReference type="SAM" id="SignalP"/>
    </source>
</evidence>
<keyword evidence="1" id="KW-0732">Signal</keyword>
<protein>
    <submittedName>
        <fullName evidence="2">Transporter substrate-binding domain-containing protein</fullName>
    </submittedName>
</protein>
<evidence type="ECO:0000313" key="2">
    <source>
        <dbReference type="EMBL" id="XDT71038.1"/>
    </source>
</evidence>
<dbReference type="AlphaFoldDB" id="A0AB39USM8"/>
<feature type="chain" id="PRO_5044345233" evidence="1">
    <location>
        <begin position="29"/>
        <end position="262"/>
    </location>
</feature>
<proteinExistence type="predicted"/>
<dbReference type="Gene3D" id="3.40.190.10">
    <property type="entry name" value="Periplasmic binding protein-like II"/>
    <property type="match status" value="2"/>
</dbReference>